<proteinExistence type="predicted"/>
<evidence type="ECO:0000256" key="1">
    <source>
        <dbReference type="SAM" id="MobiDB-lite"/>
    </source>
</evidence>
<feature type="region of interest" description="Disordered" evidence="1">
    <location>
        <begin position="1"/>
        <end position="23"/>
    </location>
</feature>
<feature type="transmembrane region" description="Helical" evidence="2">
    <location>
        <begin position="150"/>
        <end position="173"/>
    </location>
</feature>
<keyword evidence="2" id="KW-0812">Transmembrane</keyword>
<dbReference type="AlphaFoldDB" id="A0A165FKQ3"/>
<organism evidence="3 4">
    <name type="scientific">Laetiporus sulphureus 93-53</name>
    <dbReference type="NCBI Taxonomy" id="1314785"/>
    <lineage>
        <taxon>Eukaryota</taxon>
        <taxon>Fungi</taxon>
        <taxon>Dikarya</taxon>
        <taxon>Basidiomycota</taxon>
        <taxon>Agaricomycotina</taxon>
        <taxon>Agaricomycetes</taxon>
        <taxon>Polyporales</taxon>
        <taxon>Laetiporus</taxon>
    </lineage>
</organism>
<feature type="transmembrane region" description="Helical" evidence="2">
    <location>
        <begin position="47"/>
        <end position="67"/>
    </location>
</feature>
<keyword evidence="4" id="KW-1185">Reference proteome</keyword>
<name>A0A165FKQ3_9APHY</name>
<accession>A0A165FKQ3</accession>
<evidence type="ECO:0000313" key="4">
    <source>
        <dbReference type="Proteomes" id="UP000076871"/>
    </source>
</evidence>
<keyword evidence="2" id="KW-1133">Transmembrane helix</keyword>
<dbReference type="OrthoDB" id="3358048at2759"/>
<feature type="transmembrane region" description="Helical" evidence="2">
    <location>
        <begin position="115"/>
        <end position="138"/>
    </location>
</feature>
<evidence type="ECO:0000313" key="3">
    <source>
        <dbReference type="EMBL" id="KZT09118.1"/>
    </source>
</evidence>
<dbReference type="InParanoid" id="A0A165FKQ3"/>
<reference evidence="3 4" key="1">
    <citation type="journal article" date="2016" name="Mol. Biol. Evol.">
        <title>Comparative Genomics of Early-Diverging Mushroom-Forming Fungi Provides Insights into the Origins of Lignocellulose Decay Capabilities.</title>
        <authorList>
            <person name="Nagy L.G."/>
            <person name="Riley R."/>
            <person name="Tritt A."/>
            <person name="Adam C."/>
            <person name="Daum C."/>
            <person name="Floudas D."/>
            <person name="Sun H."/>
            <person name="Yadav J.S."/>
            <person name="Pangilinan J."/>
            <person name="Larsson K.H."/>
            <person name="Matsuura K."/>
            <person name="Barry K."/>
            <person name="Labutti K."/>
            <person name="Kuo R."/>
            <person name="Ohm R.A."/>
            <person name="Bhattacharya S.S."/>
            <person name="Shirouzu T."/>
            <person name="Yoshinaga Y."/>
            <person name="Martin F.M."/>
            <person name="Grigoriev I.V."/>
            <person name="Hibbett D.S."/>
        </authorList>
    </citation>
    <scope>NUCLEOTIDE SEQUENCE [LARGE SCALE GENOMIC DNA]</scope>
    <source>
        <strain evidence="3 4">93-53</strain>
    </source>
</reference>
<dbReference type="RefSeq" id="XP_040766858.1">
    <property type="nucleotide sequence ID" value="XM_040911511.1"/>
</dbReference>
<feature type="transmembrane region" description="Helical" evidence="2">
    <location>
        <begin position="87"/>
        <end position="108"/>
    </location>
</feature>
<protein>
    <submittedName>
        <fullName evidence="3">Uncharacterized protein</fullName>
    </submittedName>
</protein>
<sequence>MSLRQRVPFQSSAENEQQGEEHILDDQEQQELIEGLRRQSDAATSQYLFLVQAVIGLSLLLHIVFILSGDNPFYALLPWFEPLPPAIPLSPFFAFLHILLHLNLFLLLLPPAHPLILAIAGLPFPLSLITLPLAFTFVGPFTLGAPALSLLFLAGWPEVFWWSVLAGLTWFVYSVKNWNEQSDVEIRELEGLSETWKSYDIRGRGVSVLIVHDPAYKLNIEKQIAQVIFLPPTVLQGMLEHAAADIHL</sequence>
<dbReference type="GeneID" id="63828539"/>
<keyword evidence="2" id="KW-0472">Membrane</keyword>
<gene>
    <name evidence="3" type="ORF">LAESUDRAFT_748343</name>
</gene>
<evidence type="ECO:0000256" key="2">
    <source>
        <dbReference type="SAM" id="Phobius"/>
    </source>
</evidence>
<dbReference type="Proteomes" id="UP000076871">
    <property type="component" value="Unassembled WGS sequence"/>
</dbReference>
<dbReference type="EMBL" id="KV427612">
    <property type="protein sequence ID" value="KZT09118.1"/>
    <property type="molecule type" value="Genomic_DNA"/>
</dbReference>